<dbReference type="SUPFAM" id="SSF109604">
    <property type="entry name" value="HD-domain/PDEase-like"/>
    <property type="match status" value="1"/>
</dbReference>
<name>A0A9D8KE30_9DELT</name>
<feature type="domain" description="HD/PDEase" evidence="3">
    <location>
        <begin position="565"/>
        <end position="724"/>
    </location>
</feature>
<accession>A0A9D8KE30</accession>
<dbReference type="Pfam" id="PF07697">
    <property type="entry name" value="7TMR-HDED"/>
    <property type="match status" value="1"/>
</dbReference>
<dbReference type="Pfam" id="PF01966">
    <property type="entry name" value="HD"/>
    <property type="match status" value="1"/>
</dbReference>
<dbReference type="NCBIfam" id="TIGR00277">
    <property type="entry name" value="HDIG"/>
    <property type="match status" value="1"/>
</dbReference>
<evidence type="ECO:0000259" key="3">
    <source>
        <dbReference type="SMART" id="SM00471"/>
    </source>
</evidence>
<feature type="transmembrane region" description="Helical" evidence="2">
    <location>
        <begin position="423"/>
        <end position="455"/>
    </location>
</feature>
<evidence type="ECO:0000313" key="5">
    <source>
        <dbReference type="Proteomes" id="UP000809273"/>
    </source>
</evidence>
<feature type="compositionally biased region" description="Basic and acidic residues" evidence="1">
    <location>
        <begin position="781"/>
        <end position="813"/>
    </location>
</feature>
<feature type="region of interest" description="Disordered" evidence="1">
    <location>
        <begin position="781"/>
        <end position="826"/>
    </location>
</feature>
<dbReference type="InterPro" id="IPR006674">
    <property type="entry name" value="HD_domain"/>
</dbReference>
<dbReference type="InterPro" id="IPR006675">
    <property type="entry name" value="HDIG_dom"/>
</dbReference>
<comment type="caution">
    <text evidence="4">The sequence shown here is derived from an EMBL/GenBank/DDBJ whole genome shotgun (WGS) entry which is preliminary data.</text>
</comment>
<reference evidence="4" key="2">
    <citation type="submission" date="2021-01" db="EMBL/GenBank/DDBJ databases">
        <authorList>
            <person name="Hahn C.R."/>
            <person name="Youssef N.H."/>
            <person name="Elshahed M."/>
        </authorList>
    </citation>
    <scope>NUCLEOTIDE SEQUENCE</scope>
    <source>
        <strain evidence="4">Zod_Metabat.24</strain>
    </source>
</reference>
<sequence length="826" mass="92490">MKILDKISGAYWDLMKGLNSVRFMRPLAYVIDLETYRNPRIQRILLFVAFVIILALIMAPETRFPTIEYKVGDYAPKDIKASKDYIIVDKETTERARTEAVNAIPSVFDLDGTALVSLFDRIESAFDLMREVSAKGTNEKERNLIYDENRGAFFDLLDVKLPDTTFEELKKQNFKQQIENSMKLLLESLSGLYIAGSYDTISAEVRRKGVILINSQTKNETLLLNLDKVIDIETARGVIDSRAKSLSPDISIRVVKPAMEISKLLIKPNVTYNLTETDRRKELAAKNVKPITIKIEKGQMIIEDGYRIDKNHLTILNGIAESQKDYNLFLVFLGILTLISILIYVSFIFASKNISKFKSSNKDLIFYCITILVFLIITKFGLFMADALGDRYESIPQSAYKFAIPVIAGAMLVRIVLNSESAIIYAIISSIFSGIILGDDVLFMSYLFIGSLLGAHLVAKTKQRSTLVYAGFVVGLVNILLIFLLNVSKIKLLYTDVLSSISTNPGTVFSALAFSLFGFFGAIIASVLVLGFTPLVELLFGYTTDIKLVELSNLDHPLLKDMVIRSPGTYHHSIIVGNLAEAGATAIHANPLLARVSAYYHDIGKIKKPNYFIENTTIDNNPHDRLSPHMSSLILISHVKDGVDLARKYKLGDEIINVIQQHHGTHLINYFYQRAVESDDGKGNPVDEKSFRYPGPKPQTREAGLVLLADNVEAASKVLTDPKPARVSAMVQSIIERLFLDGQLDQCELTLKDLDAIGRSFIQVLNGIFHQRIDYPEPVIDREREEAEMEGEKFDGPNKKREAPKKGGDKSNRVEGANPPRRNGKR</sequence>
<evidence type="ECO:0000256" key="2">
    <source>
        <dbReference type="SAM" id="Phobius"/>
    </source>
</evidence>
<feature type="transmembrane region" description="Helical" evidence="2">
    <location>
        <begin position="467"/>
        <end position="488"/>
    </location>
</feature>
<feature type="transmembrane region" description="Helical" evidence="2">
    <location>
        <begin position="41"/>
        <end position="59"/>
    </location>
</feature>
<dbReference type="Pfam" id="PF07698">
    <property type="entry name" value="7TM-7TMR_HD"/>
    <property type="match status" value="1"/>
</dbReference>
<keyword evidence="2" id="KW-1133">Transmembrane helix</keyword>
<dbReference type="InterPro" id="IPR003607">
    <property type="entry name" value="HD/PDEase_dom"/>
</dbReference>
<dbReference type="InterPro" id="IPR052722">
    <property type="entry name" value="PgpH_phosphodiesterase"/>
</dbReference>
<organism evidence="4 5">
    <name type="scientific">Candidatus Zymogenus saltonus</name>
    <dbReference type="NCBI Taxonomy" id="2844893"/>
    <lineage>
        <taxon>Bacteria</taxon>
        <taxon>Deltaproteobacteria</taxon>
        <taxon>Candidatus Zymogenia</taxon>
        <taxon>Candidatus Zymogeniales</taxon>
        <taxon>Candidatus Zymogenaceae</taxon>
        <taxon>Candidatus Zymogenus</taxon>
    </lineage>
</organism>
<protein>
    <submittedName>
        <fullName evidence="4">HDIG domain-containing protein</fullName>
    </submittedName>
</protein>
<dbReference type="InterPro" id="IPR011624">
    <property type="entry name" value="Metal-dep_PHydrolase_7TM_extra"/>
</dbReference>
<dbReference type="PANTHER" id="PTHR36442:SF1">
    <property type="entry name" value="CYCLIC-DI-AMP PHOSPHODIESTERASE PGPH"/>
    <property type="match status" value="1"/>
</dbReference>
<keyword evidence="2" id="KW-0472">Membrane</keyword>
<dbReference type="Gene3D" id="1.10.3210.10">
    <property type="entry name" value="Hypothetical protein af1432"/>
    <property type="match status" value="1"/>
</dbReference>
<dbReference type="SMART" id="SM00471">
    <property type="entry name" value="HDc"/>
    <property type="match status" value="1"/>
</dbReference>
<reference evidence="4" key="1">
    <citation type="journal article" date="2021" name="Environ. Microbiol.">
        <title>Genomic characterization of three novel Desulfobacterota classes expand the metabolic and phylogenetic diversity of the phylum.</title>
        <authorList>
            <person name="Murphy C.L."/>
            <person name="Biggerstaff J."/>
            <person name="Eichhorn A."/>
            <person name="Ewing E."/>
            <person name="Shahan R."/>
            <person name="Soriano D."/>
            <person name="Stewart S."/>
            <person name="VanMol K."/>
            <person name="Walker R."/>
            <person name="Walters P."/>
            <person name="Elshahed M.S."/>
            <person name="Youssef N.H."/>
        </authorList>
    </citation>
    <scope>NUCLEOTIDE SEQUENCE</scope>
    <source>
        <strain evidence="4">Zod_Metabat.24</strain>
    </source>
</reference>
<dbReference type="InterPro" id="IPR011621">
    <property type="entry name" value="Metal-dep_PHydrolase_7TM_intra"/>
</dbReference>
<feature type="transmembrane region" description="Helical" evidence="2">
    <location>
        <begin position="364"/>
        <end position="387"/>
    </location>
</feature>
<dbReference type="AlphaFoldDB" id="A0A9D8KE30"/>
<evidence type="ECO:0000313" key="4">
    <source>
        <dbReference type="EMBL" id="MBN1572994.1"/>
    </source>
</evidence>
<gene>
    <name evidence="4" type="ORF">JW984_07355</name>
</gene>
<feature type="transmembrane region" description="Helical" evidence="2">
    <location>
        <begin position="328"/>
        <end position="349"/>
    </location>
</feature>
<dbReference type="Proteomes" id="UP000809273">
    <property type="component" value="Unassembled WGS sequence"/>
</dbReference>
<dbReference type="EMBL" id="JAFGIX010000033">
    <property type="protein sequence ID" value="MBN1572994.1"/>
    <property type="molecule type" value="Genomic_DNA"/>
</dbReference>
<dbReference type="PANTHER" id="PTHR36442">
    <property type="entry name" value="CYCLIC-DI-AMP PHOSPHODIESTERASE PGPH"/>
    <property type="match status" value="1"/>
</dbReference>
<feature type="transmembrane region" description="Helical" evidence="2">
    <location>
        <begin position="399"/>
        <end position="417"/>
    </location>
</feature>
<dbReference type="CDD" id="cd00077">
    <property type="entry name" value="HDc"/>
    <property type="match status" value="1"/>
</dbReference>
<feature type="transmembrane region" description="Helical" evidence="2">
    <location>
        <begin position="508"/>
        <end position="532"/>
    </location>
</feature>
<evidence type="ECO:0000256" key="1">
    <source>
        <dbReference type="SAM" id="MobiDB-lite"/>
    </source>
</evidence>
<proteinExistence type="predicted"/>
<keyword evidence="2" id="KW-0812">Transmembrane</keyword>